<dbReference type="Proteomes" id="UP000018144">
    <property type="component" value="Unassembled WGS sequence"/>
</dbReference>
<dbReference type="EMBL" id="HF935378">
    <property type="protein sequence ID" value="CCX07813.1"/>
    <property type="molecule type" value="Genomic_DNA"/>
</dbReference>
<feature type="region of interest" description="Disordered" evidence="1">
    <location>
        <begin position="184"/>
        <end position="259"/>
    </location>
</feature>
<feature type="compositionally biased region" description="Basic and acidic residues" evidence="1">
    <location>
        <begin position="763"/>
        <end position="773"/>
    </location>
</feature>
<feature type="compositionally biased region" description="Basic and acidic residues" evidence="1">
    <location>
        <begin position="1085"/>
        <end position="1096"/>
    </location>
</feature>
<feature type="compositionally biased region" description="Low complexity" evidence="1">
    <location>
        <begin position="753"/>
        <end position="762"/>
    </location>
</feature>
<feature type="compositionally biased region" description="Polar residues" evidence="1">
    <location>
        <begin position="432"/>
        <end position="443"/>
    </location>
</feature>
<organism evidence="2 3">
    <name type="scientific">Pyronema omphalodes (strain CBS 100304)</name>
    <name type="common">Pyronema confluens</name>
    <dbReference type="NCBI Taxonomy" id="1076935"/>
    <lineage>
        <taxon>Eukaryota</taxon>
        <taxon>Fungi</taxon>
        <taxon>Dikarya</taxon>
        <taxon>Ascomycota</taxon>
        <taxon>Pezizomycotina</taxon>
        <taxon>Pezizomycetes</taxon>
        <taxon>Pezizales</taxon>
        <taxon>Pyronemataceae</taxon>
        <taxon>Pyronema</taxon>
    </lineage>
</organism>
<gene>
    <name evidence="2" type="ORF">PCON_07402</name>
</gene>
<dbReference type="STRING" id="1076935.U4L0R9"/>
<feature type="compositionally biased region" description="Low complexity" evidence="1">
    <location>
        <begin position="961"/>
        <end position="970"/>
    </location>
</feature>
<protein>
    <submittedName>
        <fullName evidence="2">Uncharacterized protein</fullName>
    </submittedName>
</protein>
<feature type="compositionally biased region" description="Polar residues" evidence="1">
    <location>
        <begin position="853"/>
        <end position="872"/>
    </location>
</feature>
<accession>U4L0R9</accession>
<feature type="compositionally biased region" description="Low complexity" evidence="1">
    <location>
        <begin position="884"/>
        <end position="905"/>
    </location>
</feature>
<evidence type="ECO:0000313" key="2">
    <source>
        <dbReference type="EMBL" id="CCX07813.1"/>
    </source>
</evidence>
<dbReference type="AlphaFoldDB" id="U4L0R9"/>
<keyword evidence="3" id="KW-1185">Reference proteome</keyword>
<feature type="region of interest" description="Disordered" evidence="1">
    <location>
        <begin position="468"/>
        <end position="562"/>
    </location>
</feature>
<evidence type="ECO:0000313" key="3">
    <source>
        <dbReference type="Proteomes" id="UP000018144"/>
    </source>
</evidence>
<feature type="region of interest" description="Disordered" evidence="1">
    <location>
        <begin position="992"/>
        <end position="1096"/>
    </location>
</feature>
<feature type="region of interest" description="Disordered" evidence="1">
    <location>
        <begin position="959"/>
        <end position="978"/>
    </location>
</feature>
<name>U4L0R9_PYROM</name>
<feature type="region of interest" description="Disordered" evidence="1">
    <location>
        <begin position="121"/>
        <end position="156"/>
    </location>
</feature>
<feature type="compositionally biased region" description="Basic residues" evidence="1">
    <location>
        <begin position="1"/>
        <end position="10"/>
    </location>
</feature>
<feature type="region of interest" description="Disordered" evidence="1">
    <location>
        <begin position="1"/>
        <end position="54"/>
    </location>
</feature>
<feature type="compositionally biased region" description="Polar residues" evidence="1">
    <location>
        <begin position="241"/>
        <end position="259"/>
    </location>
</feature>
<feature type="compositionally biased region" description="Basic and acidic residues" evidence="1">
    <location>
        <begin position="1036"/>
        <end position="1050"/>
    </location>
</feature>
<proteinExistence type="predicted"/>
<reference evidence="2 3" key="1">
    <citation type="journal article" date="2013" name="PLoS Genet.">
        <title>The genome and development-dependent transcriptomes of Pyronema confluens: a window into fungal evolution.</title>
        <authorList>
            <person name="Traeger S."/>
            <person name="Altegoer F."/>
            <person name="Freitag M."/>
            <person name="Gabaldon T."/>
            <person name="Kempken F."/>
            <person name="Kumar A."/>
            <person name="Marcet-Houben M."/>
            <person name="Poggeler S."/>
            <person name="Stajich J.E."/>
            <person name="Nowrousian M."/>
        </authorList>
    </citation>
    <scope>NUCLEOTIDE SEQUENCE [LARGE SCALE GENOMIC DNA]</scope>
    <source>
        <strain evidence="3">CBS 100304</strain>
        <tissue evidence="2">Vegetative mycelium</tissue>
    </source>
</reference>
<feature type="compositionally biased region" description="Basic and acidic residues" evidence="1">
    <location>
        <begin position="123"/>
        <end position="138"/>
    </location>
</feature>
<feature type="region of interest" description="Disordered" evidence="1">
    <location>
        <begin position="302"/>
        <end position="455"/>
    </location>
</feature>
<dbReference type="eggNOG" id="ENOG502RJH1">
    <property type="taxonomic scope" value="Eukaryota"/>
</dbReference>
<feature type="compositionally biased region" description="Basic and acidic residues" evidence="1">
    <location>
        <begin position="674"/>
        <end position="716"/>
    </location>
</feature>
<evidence type="ECO:0000256" key="1">
    <source>
        <dbReference type="SAM" id="MobiDB-lite"/>
    </source>
</evidence>
<feature type="region of interest" description="Disordered" evidence="1">
    <location>
        <begin position="627"/>
        <end position="943"/>
    </location>
</feature>
<feature type="compositionally biased region" description="Basic and acidic residues" evidence="1">
    <location>
        <begin position="193"/>
        <end position="205"/>
    </location>
</feature>
<sequence length="1096" mass="118075">MHRLRNKKKNKGEESDGEITSPPLAPTVPHVSMGGLLGGKKNKQAPQESNNLDFDFALPPTDDFRTSLLMPNLANRFSILKAEQQAAAAATANGENLPQPYKPFADLDDIAETSSLNGSLMSAHDRLTAKSDDRRASEDDTGSVMSRPRGGEGNVLFGGRQKVYRVTPRILREDGSSMEDLRMGRSVSSNDIPDYHMPRRVVREDQENDDEVENNKNRYTSSSTNSTPTTMARTSTAATSINSQPGSLMSPPNSATLPQSPTMATAVGKNRRPLYEQALDQQLQDQQSNTLGRLERLASLRRMGSTSPTRSDSPTFGVVSPSTSPNSRARFAKKSSPEIRTLPPTVETPPADDPAVFSTFDFGITPSSPPKGLQTQFPMNGPFSPGNLDGERGRGRQQSPVLSRLTSPAGSSLRQASSSPELFRHRALSPGAESQENRSTFLQSGSSSERSSLDPDIVIQNIGDELDNATRDIGSSGSDEISPVSLRSRFPDHPIYSRPVSPVSEARASSDDDAGRTFFNSSSLKPKHHDTGPASPKFAIDGPRDDDHDSPTLPPGQGGGLGLLIRQRLRSDSGASSNYAASTYTRMSRVSRYGVAAAITRIDTEPSSGSSAGNMWQYDEFSHNNHLGVEDDLPSPSSIYPPPSPSIPSRFITPPDDNLNHIAVHGRNSEDDDRQQGKPRFSEDDDRRPKLGKRSDTPDKIDEVRGRRRADSRAGDSRAGSRATSRAGTERSTSRAGGEPDQDEDWAQQLAFRRQLVQQNLRNQEKIHAHDTDGTSMKAGGGGILKTKVSNGGIKDSRPPIIMGPNGPMRGDTTKAPKRPPLLSKNSFGLGGSGSGHSSKDTSPEPPTIRKPPSTSQLAPTPVSISAGNTPRGQPMGWQEDWSDLPPRSAPASPRRAAPPALDLSKTTTNKAAAAPQRPTPPNINTSVLSSPPQLSGTRTIAPMSPAIILQQIESANSFLSSSSSSGGHSHPLKKKGISKLQIGAPVLISKTSSFDTVELSPDSERERSLLRTPTSSASVKSRKRNNTIFSGWRTPVEKQEAAPWDDAKSVKSVSSAKLRKSKSDGGFLRGRAKKEEAPPMPRWEQSEKETEGGMI</sequence>
<feature type="compositionally biased region" description="Polar residues" evidence="1">
    <location>
        <begin position="304"/>
        <end position="327"/>
    </location>
</feature>
<dbReference type="OrthoDB" id="5335210at2759"/>
<feature type="compositionally biased region" description="Low complexity" evidence="1">
    <location>
        <begin position="717"/>
        <end position="727"/>
    </location>
</feature>
<feature type="compositionally biased region" description="Polar residues" evidence="1">
    <location>
        <begin position="923"/>
        <end position="939"/>
    </location>
</feature>
<feature type="compositionally biased region" description="Polar residues" evidence="1">
    <location>
        <begin position="396"/>
        <end position="420"/>
    </location>
</feature>
<feature type="compositionally biased region" description="Low complexity" evidence="1">
    <location>
        <begin position="217"/>
        <end position="240"/>
    </location>
</feature>